<sequence>MFHKFPFERHVSCPLPRIHGQHHQFQSNYTLAF</sequence>
<dbReference type="EMBL" id="GBRH01266609">
    <property type="protein sequence ID" value="JAD31286.1"/>
    <property type="molecule type" value="Transcribed_RNA"/>
</dbReference>
<reference evidence="1" key="1">
    <citation type="submission" date="2014-09" db="EMBL/GenBank/DDBJ databases">
        <authorList>
            <person name="Magalhaes I.L.F."/>
            <person name="Oliveira U."/>
            <person name="Santos F.R."/>
            <person name="Vidigal T.H.D.A."/>
            <person name="Brescovit A.D."/>
            <person name="Santos A.J."/>
        </authorList>
    </citation>
    <scope>NUCLEOTIDE SEQUENCE</scope>
    <source>
        <tissue evidence="1">Shoot tissue taken approximately 20 cm above the soil surface</tissue>
    </source>
</reference>
<evidence type="ECO:0000313" key="1">
    <source>
        <dbReference type="EMBL" id="JAD31286.1"/>
    </source>
</evidence>
<organism evidence="1">
    <name type="scientific">Arundo donax</name>
    <name type="common">Giant reed</name>
    <name type="synonym">Donax arundinaceus</name>
    <dbReference type="NCBI Taxonomy" id="35708"/>
    <lineage>
        <taxon>Eukaryota</taxon>
        <taxon>Viridiplantae</taxon>
        <taxon>Streptophyta</taxon>
        <taxon>Embryophyta</taxon>
        <taxon>Tracheophyta</taxon>
        <taxon>Spermatophyta</taxon>
        <taxon>Magnoliopsida</taxon>
        <taxon>Liliopsida</taxon>
        <taxon>Poales</taxon>
        <taxon>Poaceae</taxon>
        <taxon>PACMAD clade</taxon>
        <taxon>Arundinoideae</taxon>
        <taxon>Arundineae</taxon>
        <taxon>Arundo</taxon>
    </lineage>
</organism>
<accession>A0A0A8YXH2</accession>
<protein>
    <submittedName>
        <fullName evidence="1">Uncharacterized protein</fullName>
    </submittedName>
</protein>
<proteinExistence type="predicted"/>
<name>A0A0A8YXH2_ARUDO</name>
<reference evidence="1" key="2">
    <citation type="journal article" date="2015" name="Data Brief">
        <title>Shoot transcriptome of the giant reed, Arundo donax.</title>
        <authorList>
            <person name="Barrero R.A."/>
            <person name="Guerrero F.D."/>
            <person name="Moolhuijzen P."/>
            <person name="Goolsby J.A."/>
            <person name="Tidwell J."/>
            <person name="Bellgard S.E."/>
            <person name="Bellgard M.I."/>
        </authorList>
    </citation>
    <scope>NUCLEOTIDE SEQUENCE</scope>
    <source>
        <tissue evidence="1">Shoot tissue taken approximately 20 cm above the soil surface</tissue>
    </source>
</reference>
<dbReference type="AlphaFoldDB" id="A0A0A8YXH2"/>